<protein>
    <submittedName>
        <fullName evidence="2">Uncharacterized protein</fullName>
    </submittedName>
</protein>
<name>A0A1T5C5V5_9SPHI</name>
<sequence length="639" mass="64524">MKKIYLFLLILTVLMIAGNAEAQIKIGTNGATIAPSSLLELESTNQGLLLPRMADTVAINALAPPNGMLIYLTKAPAVGLYVRKVTGWEYLTGSLGGAGNFSSLTVSGTVTAGSFTGPLNGNATSANTAINATNSANSTVINDLATPAPVYPTFVTTTPGNSQLRTATTKLSFIPNTGILTATGFAGPLTGDVTGNATSATNATNASNTDILNEVVSGAIHYPTFVSGTAGNLPHMVSNPGLNYVPSTGTLSATRFAGTFIGNASTATNAVTTTITNDNTSASTVYPTFVTASSGNMGQRTSDARLTFVPATGNLTASILTSTVPTGGAPLIVASTTPVANLTSTNTLNTAVTDDVATAVPVYPTFVTATTGYQNQRTSSSRLSFIPSTGALTANSFVGPLNGNATSANTAINATNSANSNITDDIVTPTTAYPVFVNASPGNQPLRVGPSNLSYVPSTGILTARGFVGPLTGNVTGTATAALDAQRTVEIQITDDVISNTPIFPTMVTNNTGTLPARVSSTKLSFIPSTGELTAPIFRGSLSGNASSATSLVGMIKLTSVPAIAPVIVTSGQELDVNYTVTGAAPTGTVVVSPNPALPAGLGIMSARITTAGVVTVRYRNFNGSGSVSAGAINLTVIQ</sequence>
<dbReference type="Proteomes" id="UP000189981">
    <property type="component" value="Unassembled WGS sequence"/>
</dbReference>
<evidence type="ECO:0000313" key="2">
    <source>
        <dbReference type="EMBL" id="SKB54814.1"/>
    </source>
</evidence>
<dbReference type="RefSeq" id="WP_139377408.1">
    <property type="nucleotide sequence ID" value="NZ_FUYR01000001.1"/>
</dbReference>
<proteinExistence type="predicted"/>
<keyword evidence="1" id="KW-0732">Signal</keyword>
<dbReference type="AlphaFoldDB" id="A0A1T5C5V5"/>
<keyword evidence="3" id="KW-1185">Reference proteome</keyword>
<evidence type="ECO:0000313" key="3">
    <source>
        <dbReference type="Proteomes" id="UP000189981"/>
    </source>
</evidence>
<evidence type="ECO:0000256" key="1">
    <source>
        <dbReference type="SAM" id="SignalP"/>
    </source>
</evidence>
<feature type="signal peptide" evidence="1">
    <location>
        <begin position="1"/>
        <end position="22"/>
    </location>
</feature>
<gene>
    <name evidence="2" type="ORF">SAMN05661099_1806</name>
</gene>
<organism evidence="2 3">
    <name type="scientific">Daejeonella lutea</name>
    <dbReference type="NCBI Taxonomy" id="572036"/>
    <lineage>
        <taxon>Bacteria</taxon>
        <taxon>Pseudomonadati</taxon>
        <taxon>Bacteroidota</taxon>
        <taxon>Sphingobacteriia</taxon>
        <taxon>Sphingobacteriales</taxon>
        <taxon>Sphingobacteriaceae</taxon>
        <taxon>Daejeonella</taxon>
    </lineage>
</organism>
<accession>A0A1T5C5V5</accession>
<dbReference type="STRING" id="572036.SAMN05661099_1806"/>
<feature type="chain" id="PRO_5013001735" evidence="1">
    <location>
        <begin position="23"/>
        <end position="639"/>
    </location>
</feature>
<dbReference type="EMBL" id="FUYR01000001">
    <property type="protein sequence ID" value="SKB54814.1"/>
    <property type="molecule type" value="Genomic_DNA"/>
</dbReference>
<reference evidence="3" key="1">
    <citation type="submission" date="2017-02" db="EMBL/GenBank/DDBJ databases">
        <authorList>
            <person name="Varghese N."/>
            <person name="Submissions S."/>
        </authorList>
    </citation>
    <scope>NUCLEOTIDE SEQUENCE [LARGE SCALE GENOMIC DNA]</scope>
    <source>
        <strain evidence="3">DSM 22385</strain>
    </source>
</reference>
<dbReference type="OrthoDB" id="1233056at2"/>